<dbReference type="EMBL" id="JACJVQ010000003">
    <property type="protein sequence ID" value="MBB6632988.1"/>
    <property type="molecule type" value="Genomic_DNA"/>
</dbReference>
<organism evidence="11 12">
    <name type="scientific">Cohnella thailandensis</name>
    <dbReference type="NCBI Taxonomy" id="557557"/>
    <lineage>
        <taxon>Bacteria</taxon>
        <taxon>Bacillati</taxon>
        <taxon>Bacillota</taxon>
        <taxon>Bacilli</taxon>
        <taxon>Bacillales</taxon>
        <taxon>Paenibacillaceae</taxon>
        <taxon>Cohnella</taxon>
    </lineage>
</organism>
<comment type="pathway">
    <text evidence="3">Siderophore biosynthesis.</text>
</comment>
<comment type="cofactor">
    <cofactor evidence="1">
        <name>pyridoxal 5'-phosphate</name>
        <dbReference type="ChEBI" id="CHEBI:597326"/>
    </cofactor>
</comment>
<evidence type="ECO:0000256" key="2">
    <source>
        <dbReference type="ARBA" id="ARBA00004056"/>
    </source>
</evidence>
<dbReference type="SUPFAM" id="SSF53686">
    <property type="entry name" value="Tryptophan synthase beta subunit-like PLP-dependent enzymes"/>
    <property type="match status" value="1"/>
</dbReference>
<dbReference type="Gene3D" id="3.40.50.1100">
    <property type="match status" value="2"/>
</dbReference>
<dbReference type="EC" id="2.5.1.140" evidence="6"/>
<evidence type="ECO:0000313" key="11">
    <source>
        <dbReference type="EMBL" id="MBB6632988.1"/>
    </source>
</evidence>
<reference evidence="11 12" key="1">
    <citation type="submission" date="2020-08" db="EMBL/GenBank/DDBJ databases">
        <title>Cohnella phylogeny.</title>
        <authorList>
            <person name="Dunlap C."/>
        </authorList>
    </citation>
    <scope>NUCLEOTIDE SEQUENCE [LARGE SCALE GENOMIC DNA]</scope>
    <source>
        <strain evidence="11 12">DSM 25241</strain>
    </source>
</reference>
<dbReference type="GO" id="GO:0016765">
    <property type="term" value="F:transferase activity, transferring alkyl or aryl (other than methyl) groups"/>
    <property type="evidence" value="ECO:0007669"/>
    <property type="project" value="UniProtKB-ARBA"/>
</dbReference>
<accession>A0A841SS12</accession>
<dbReference type="AlphaFoldDB" id="A0A841SS12"/>
<evidence type="ECO:0000256" key="1">
    <source>
        <dbReference type="ARBA" id="ARBA00001933"/>
    </source>
</evidence>
<dbReference type="NCBIfam" id="TIGR03945">
    <property type="entry name" value="PLP_SbnA_fam"/>
    <property type="match status" value="1"/>
</dbReference>
<dbReference type="InterPro" id="IPR001216">
    <property type="entry name" value="P-phosphate_BS"/>
</dbReference>
<evidence type="ECO:0000256" key="4">
    <source>
        <dbReference type="ARBA" id="ARBA00008519"/>
    </source>
</evidence>
<dbReference type="InterPro" id="IPR050214">
    <property type="entry name" value="Cys_Synth/Cystath_Beta-Synth"/>
</dbReference>
<dbReference type="RefSeq" id="WP_185118230.1">
    <property type="nucleotide sequence ID" value="NZ_JACJVQ010000003.1"/>
</dbReference>
<dbReference type="PROSITE" id="PS00901">
    <property type="entry name" value="CYS_SYNTHASE"/>
    <property type="match status" value="1"/>
</dbReference>
<dbReference type="GO" id="GO:0006535">
    <property type="term" value="P:cysteine biosynthetic process from serine"/>
    <property type="evidence" value="ECO:0007669"/>
    <property type="project" value="InterPro"/>
</dbReference>
<comment type="subunit">
    <text evidence="5">Homodimer.</text>
</comment>
<evidence type="ECO:0000256" key="5">
    <source>
        <dbReference type="ARBA" id="ARBA00011738"/>
    </source>
</evidence>
<evidence type="ECO:0000256" key="8">
    <source>
        <dbReference type="ARBA" id="ARBA00022679"/>
    </source>
</evidence>
<dbReference type="Pfam" id="PF00291">
    <property type="entry name" value="PALP"/>
    <property type="match status" value="1"/>
</dbReference>
<keyword evidence="8" id="KW-0808">Transferase</keyword>
<keyword evidence="9" id="KW-0663">Pyridoxal phosphate</keyword>
<dbReference type="InterPro" id="IPR023927">
    <property type="entry name" value="SbnA"/>
</dbReference>
<protein>
    <recommendedName>
        <fullName evidence="7">N-(2-amino-2-carboxyethyl)-L-glutamate synthase</fullName>
        <ecNumber evidence="6">2.5.1.140</ecNumber>
    </recommendedName>
</protein>
<sequence>MELNEGIAATIGRTPLVPLKKMFKDAPFRVYAKLELMNPGGSAKDRTALHMVKQAIKRGEIGPRTTVIESSSGNLAVSLAQICGYLGLPFICVLDSRTTSYHLRLIRSLGARIETIDKPDPDTGEYLPARIRRVKELLAEIPDSYWTNQYENPDNYLAHYETTMPELRQELGRIDYLFCGVSTCGTIRGCSERIRDDKLPTRVVAVDAAGSVIFGGDGRAARRLPGLGAAIVPKQLRSELVDRVVYVDDLACVRGCHDLLKTESILAGASSGGVLEAIRLIQDDIPAGSVCAAILVDRGDRYWDTVYNEEWTARLAEKPLANESVAGTFSGGEARP</sequence>
<evidence type="ECO:0000256" key="6">
    <source>
        <dbReference type="ARBA" id="ARBA00012331"/>
    </source>
</evidence>
<evidence type="ECO:0000313" key="12">
    <source>
        <dbReference type="Proteomes" id="UP000535838"/>
    </source>
</evidence>
<evidence type="ECO:0000256" key="7">
    <source>
        <dbReference type="ARBA" id="ARBA00016985"/>
    </source>
</evidence>
<dbReference type="CDD" id="cd01561">
    <property type="entry name" value="CBS_like"/>
    <property type="match status" value="1"/>
</dbReference>
<dbReference type="InterPro" id="IPR036052">
    <property type="entry name" value="TrpB-like_PALP_sf"/>
</dbReference>
<evidence type="ECO:0000259" key="10">
    <source>
        <dbReference type="Pfam" id="PF00291"/>
    </source>
</evidence>
<feature type="domain" description="Tryptophan synthase beta chain-like PALP" evidence="10">
    <location>
        <begin position="9"/>
        <end position="294"/>
    </location>
</feature>
<evidence type="ECO:0000256" key="9">
    <source>
        <dbReference type="ARBA" id="ARBA00022898"/>
    </source>
</evidence>
<comment type="similarity">
    <text evidence="4">Belongs to the cysteine synthase/cystathionine beta-synthase family. SbnA subfamily.</text>
</comment>
<evidence type="ECO:0000256" key="3">
    <source>
        <dbReference type="ARBA" id="ARBA00004924"/>
    </source>
</evidence>
<comment type="function">
    <text evidence="2">Catalyzes the synthesis of N-((2S)-2-amino-2-carboxyethyl)-L-glutamate (ACEGA) from O-phospho-L-serine and L-glutamate. Involved in the biosynthesis of L-2,3-diaminopropionic acid (L-Dap), a precursor of staphyloferrin B and antibiotics.</text>
</comment>
<dbReference type="InterPro" id="IPR001926">
    <property type="entry name" value="TrpB-like_PALP"/>
</dbReference>
<gene>
    <name evidence="11" type="primary">sbnA</name>
    <name evidence="11" type="ORF">H7B67_02540</name>
</gene>
<keyword evidence="12" id="KW-1185">Reference proteome</keyword>
<proteinExistence type="inferred from homology"/>
<dbReference type="PANTHER" id="PTHR10314">
    <property type="entry name" value="CYSTATHIONINE BETA-SYNTHASE"/>
    <property type="match status" value="1"/>
</dbReference>
<dbReference type="Proteomes" id="UP000535838">
    <property type="component" value="Unassembled WGS sequence"/>
</dbReference>
<comment type="caution">
    <text evidence="11">The sequence shown here is derived from an EMBL/GenBank/DDBJ whole genome shotgun (WGS) entry which is preliminary data.</text>
</comment>
<name>A0A841SS12_9BACL</name>